<keyword evidence="4" id="KW-0235">DNA replication</keyword>
<evidence type="ECO:0000256" key="1">
    <source>
        <dbReference type="ARBA" id="ARBA00012417"/>
    </source>
</evidence>
<gene>
    <name evidence="8" type="ORF">CHR90_06650</name>
</gene>
<dbReference type="PANTHER" id="PTHR34388:SF1">
    <property type="entry name" value="DNA POLYMERASE III SUBUNIT DELTA"/>
    <property type="match status" value="1"/>
</dbReference>
<evidence type="ECO:0000256" key="4">
    <source>
        <dbReference type="ARBA" id="ARBA00022705"/>
    </source>
</evidence>
<proteinExistence type="inferred from homology"/>
<dbReference type="InterPro" id="IPR027417">
    <property type="entry name" value="P-loop_NTPase"/>
</dbReference>
<dbReference type="Gene3D" id="1.20.272.10">
    <property type="match status" value="1"/>
</dbReference>
<dbReference type="AlphaFoldDB" id="A0A255XSR7"/>
<evidence type="ECO:0000256" key="5">
    <source>
        <dbReference type="ARBA" id="ARBA00022932"/>
    </source>
</evidence>
<dbReference type="EMBL" id="NOXS01000030">
    <property type="protein sequence ID" value="OYQ19931.1"/>
    <property type="molecule type" value="Genomic_DNA"/>
</dbReference>
<evidence type="ECO:0000313" key="8">
    <source>
        <dbReference type="EMBL" id="OYQ19931.1"/>
    </source>
</evidence>
<evidence type="ECO:0000313" key="9">
    <source>
        <dbReference type="Proteomes" id="UP000216361"/>
    </source>
</evidence>
<sequence>MLKQPKSPLRAALFYGPDAGLVRERAANLVVAVAGSRNDPFQVVELSVAALKEDPARLNDEAAALSMMGGRRAIWLRDATDAGLTALLKGFLETLPGEAVIAIEAGDLAAKSSLRALCESHAAAVAVPCYHDSGADLSQVIAETLRKAGLTPEPDALAYLTQHLGGDRMMSRSELDKLTLYLHGQSRVALADVQGAVGDSAAQSLDDVIQAALDGRTEALDLAFRRAMMDGESPVGILRVLLRQMQRLHLVAAQMAGGKTAEAAIAALRPPPFKRDAERLARQVRHWPVARAAAALGRLHEAEAQCKASALPDEVMCARALLEVSENARRQRR</sequence>
<dbReference type="SUPFAM" id="SSF52540">
    <property type="entry name" value="P-loop containing nucleoside triphosphate hydrolases"/>
    <property type="match status" value="1"/>
</dbReference>
<dbReference type="Gene3D" id="1.10.8.60">
    <property type="match status" value="1"/>
</dbReference>
<comment type="catalytic activity">
    <reaction evidence="7">
        <text>DNA(n) + a 2'-deoxyribonucleoside 5'-triphosphate = DNA(n+1) + diphosphate</text>
        <dbReference type="Rhea" id="RHEA:22508"/>
        <dbReference type="Rhea" id="RHEA-COMP:17339"/>
        <dbReference type="Rhea" id="RHEA-COMP:17340"/>
        <dbReference type="ChEBI" id="CHEBI:33019"/>
        <dbReference type="ChEBI" id="CHEBI:61560"/>
        <dbReference type="ChEBI" id="CHEBI:173112"/>
        <dbReference type="EC" id="2.7.7.7"/>
    </reaction>
</comment>
<evidence type="ECO:0000256" key="6">
    <source>
        <dbReference type="ARBA" id="ARBA00034754"/>
    </source>
</evidence>
<reference evidence="8 9" key="1">
    <citation type="submission" date="2017-07" db="EMBL/GenBank/DDBJ databases">
        <title>Elstera cyanobacteriorum sp. nov., a novel bacterium isolated from cyanobacterial aggregates in a eutrophic lake.</title>
        <authorList>
            <person name="Cai H."/>
        </authorList>
    </citation>
    <scope>NUCLEOTIDE SEQUENCE [LARGE SCALE GENOMIC DNA]</scope>
    <source>
        <strain evidence="8 9">TH019</strain>
    </source>
</reference>
<keyword evidence="3" id="KW-0548">Nucleotidyltransferase</keyword>
<keyword evidence="9" id="KW-1185">Reference proteome</keyword>
<organism evidence="8 9">
    <name type="scientific">Elstera cyanobacteriorum</name>
    <dbReference type="NCBI Taxonomy" id="2022747"/>
    <lineage>
        <taxon>Bacteria</taxon>
        <taxon>Pseudomonadati</taxon>
        <taxon>Pseudomonadota</taxon>
        <taxon>Alphaproteobacteria</taxon>
        <taxon>Rhodospirillales</taxon>
        <taxon>Rhodospirillaceae</taxon>
        <taxon>Elstera</taxon>
    </lineage>
</organism>
<dbReference type="GO" id="GO:0003887">
    <property type="term" value="F:DNA-directed DNA polymerase activity"/>
    <property type="evidence" value="ECO:0007669"/>
    <property type="project" value="UniProtKB-KW"/>
</dbReference>
<protein>
    <recommendedName>
        <fullName evidence="1">DNA-directed DNA polymerase</fullName>
        <ecNumber evidence="1">2.7.7.7</ecNumber>
    </recommendedName>
</protein>
<evidence type="ECO:0000256" key="7">
    <source>
        <dbReference type="ARBA" id="ARBA00049244"/>
    </source>
</evidence>
<dbReference type="NCBIfam" id="TIGR01128">
    <property type="entry name" value="holA"/>
    <property type="match status" value="1"/>
</dbReference>
<evidence type="ECO:0000256" key="2">
    <source>
        <dbReference type="ARBA" id="ARBA00022679"/>
    </source>
</evidence>
<keyword evidence="2" id="KW-0808">Transferase</keyword>
<dbReference type="EC" id="2.7.7.7" evidence="1"/>
<dbReference type="Gene3D" id="3.40.50.300">
    <property type="entry name" value="P-loop containing nucleotide triphosphate hydrolases"/>
    <property type="match status" value="1"/>
</dbReference>
<comment type="similarity">
    <text evidence="6">Belongs to the DNA polymerase HolA subunit family.</text>
</comment>
<comment type="caution">
    <text evidence="8">The sequence shown here is derived from an EMBL/GenBank/DDBJ whole genome shotgun (WGS) entry which is preliminary data.</text>
</comment>
<dbReference type="InterPro" id="IPR008921">
    <property type="entry name" value="DNA_pol3_clamp-load_cplx_C"/>
</dbReference>
<dbReference type="InterPro" id="IPR005790">
    <property type="entry name" value="DNA_polIII_delta"/>
</dbReference>
<evidence type="ECO:0000256" key="3">
    <source>
        <dbReference type="ARBA" id="ARBA00022695"/>
    </source>
</evidence>
<dbReference type="PANTHER" id="PTHR34388">
    <property type="entry name" value="DNA POLYMERASE III SUBUNIT DELTA"/>
    <property type="match status" value="1"/>
</dbReference>
<name>A0A255XSR7_9PROT</name>
<accession>A0A255XSR7</accession>
<dbReference type="OrthoDB" id="9804983at2"/>
<keyword evidence="5" id="KW-0239">DNA-directed DNA polymerase</keyword>
<dbReference type="SUPFAM" id="SSF48019">
    <property type="entry name" value="post-AAA+ oligomerization domain-like"/>
    <property type="match status" value="1"/>
</dbReference>
<dbReference type="Proteomes" id="UP000216361">
    <property type="component" value="Unassembled WGS sequence"/>
</dbReference>
<dbReference type="GO" id="GO:0003677">
    <property type="term" value="F:DNA binding"/>
    <property type="evidence" value="ECO:0007669"/>
    <property type="project" value="InterPro"/>
</dbReference>
<dbReference type="GO" id="GO:0006261">
    <property type="term" value="P:DNA-templated DNA replication"/>
    <property type="evidence" value="ECO:0007669"/>
    <property type="project" value="TreeGrafter"/>
</dbReference>
<dbReference type="GO" id="GO:0009360">
    <property type="term" value="C:DNA polymerase III complex"/>
    <property type="evidence" value="ECO:0007669"/>
    <property type="project" value="TreeGrafter"/>
</dbReference>